<organism evidence="1">
    <name type="scientific">viral metagenome</name>
    <dbReference type="NCBI Taxonomy" id="1070528"/>
    <lineage>
        <taxon>unclassified sequences</taxon>
        <taxon>metagenomes</taxon>
        <taxon>organismal metagenomes</taxon>
    </lineage>
</organism>
<dbReference type="EMBL" id="MN740240">
    <property type="protein sequence ID" value="QHT95443.1"/>
    <property type="molecule type" value="Genomic_DNA"/>
</dbReference>
<name>A0A6C0IV41_9ZZZZ</name>
<sequence>MNVRNWMTSIGASPLQAIYETITYPYPLIRSYEPSSASVAYFNGKYYLNTRYVNYWYTSEGLFGTNDLIGSIKTKNVVSELNSTLVPIDYQEMDETLIEFESKWNRCFGLEDIRLFVFNAKLYYLATNVNYTHDSVNTLIMGEYDPENRIYRDNHFLYSPYRRTMQKNWIPLVWKEELYFIYKWFPLEIGKLDEKHTLVIDKTFPIQEPAFRDTRGSSNFVEYRNYLVGIVHYSINGEPRKYFHRFVALDKETLKPVSYTDDFVFFRNGIEFCLSLAIIDAEYVCWISRMDREPLMLKLDMEKVIFTHTFQLQ</sequence>
<accession>A0A6C0IV41</accession>
<reference evidence="1" key="1">
    <citation type="journal article" date="2020" name="Nature">
        <title>Giant virus diversity and host interactions through global metagenomics.</title>
        <authorList>
            <person name="Schulz F."/>
            <person name="Roux S."/>
            <person name="Paez-Espino D."/>
            <person name="Jungbluth S."/>
            <person name="Walsh D.A."/>
            <person name="Denef V.J."/>
            <person name="McMahon K.D."/>
            <person name="Konstantinidis K.T."/>
            <person name="Eloe-Fadrosh E.A."/>
            <person name="Kyrpides N.C."/>
            <person name="Woyke T."/>
        </authorList>
    </citation>
    <scope>NUCLEOTIDE SEQUENCE</scope>
    <source>
        <strain evidence="1">GVMAG-M-3300024261-8</strain>
    </source>
</reference>
<evidence type="ECO:0000313" key="1">
    <source>
        <dbReference type="EMBL" id="QHT95443.1"/>
    </source>
</evidence>
<dbReference type="AlphaFoldDB" id="A0A6C0IV41"/>
<protein>
    <submittedName>
        <fullName evidence="1">Uncharacterized protein</fullName>
    </submittedName>
</protein>
<proteinExistence type="predicted"/>